<dbReference type="RefSeq" id="WP_160762647.1">
    <property type="nucleotide sequence ID" value="NZ_WUPT01000001.1"/>
</dbReference>
<protein>
    <submittedName>
        <fullName evidence="2">Hemerythrin domain-containing protein</fullName>
    </submittedName>
</protein>
<proteinExistence type="predicted"/>
<gene>
    <name evidence="2" type="ORF">GQ651_02580</name>
</gene>
<organism evidence="2 3">
    <name type="scientific">Kangsaoukella pontilimi</name>
    <dbReference type="NCBI Taxonomy" id="2691042"/>
    <lineage>
        <taxon>Bacteria</taxon>
        <taxon>Pseudomonadati</taxon>
        <taxon>Pseudomonadota</taxon>
        <taxon>Alphaproteobacteria</taxon>
        <taxon>Rhodobacterales</taxon>
        <taxon>Paracoccaceae</taxon>
        <taxon>Kangsaoukella</taxon>
    </lineage>
</organism>
<evidence type="ECO:0000313" key="2">
    <source>
        <dbReference type="EMBL" id="MXQ06724.1"/>
    </source>
</evidence>
<evidence type="ECO:0000259" key="1">
    <source>
        <dbReference type="Pfam" id="PF01814"/>
    </source>
</evidence>
<dbReference type="EMBL" id="WUPT01000001">
    <property type="protein sequence ID" value="MXQ06724.1"/>
    <property type="molecule type" value="Genomic_DNA"/>
</dbReference>
<dbReference type="InterPro" id="IPR012312">
    <property type="entry name" value="Hemerythrin-like"/>
</dbReference>
<reference evidence="2 3" key="2">
    <citation type="submission" date="2020-03" db="EMBL/GenBank/DDBJ databases">
        <title>Kangsaoukella pontilimi gen. nov., sp. nov., a new member of the family Rhodobacteraceae isolated from a tidal mudflat.</title>
        <authorList>
            <person name="Kim I.S."/>
        </authorList>
    </citation>
    <scope>NUCLEOTIDE SEQUENCE [LARGE SCALE GENOMIC DNA]</scope>
    <source>
        <strain evidence="2 3">GH1-50</strain>
    </source>
</reference>
<feature type="domain" description="Hemerythrin-like" evidence="1">
    <location>
        <begin position="38"/>
        <end position="180"/>
    </location>
</feature>
<reference evidence="2 3" key="1">
    <citation type="submission" date="2019-12" db="EMBL/GenBank/DDBJ databases">
        <authorList>
            <person name="Lee S.D."/>
        </authorList>
    </citation>
    <scope>NUCLEOTIDE SEQUENCE [LARGE SCALE GENOMIC DNA]</scope>
    <source>
        <strain evidence="2 3">GH1-50</strain>
    </source>
</reference>
<name>A0A7C9IEF1_9RHOB</name>
<evidence type="ECO:0000313" key="3">
    <source>
        <dbReference type="Proteomes" id="UP000480350"/>
    </source>
</evidence>
<dbReference type="AlphaFoldDB" id="A0A7C9IEF1"/>
<dbReference type="Pfam" id="PF01814">
    <property type="entry name" value="Hemerythrin"/>
    <property type="match status" value="1"/>
</dbReference>
<sequence>MTATDLATRDALPDALRVLLEQYPRDAWEADPNFSGLIRFWLDRHLMFRRLLGSMQEDMRNRLDDRLDAKNHAARLSRYGGMFLNELHGHHSIEDHHYFPQLISLDNRLSRGFDILDRDHHAIDGHLNDFATAANALIQATVAGQADKDAAAAMEKVLETSERFLNRHLEDEEDLVVPILLKYAPAGLV</sequence>
<accession>A0A7C9IEF1</accession>
<comment type="caution">
    <text evidence="2">The sequence shown here is derived from an EMBL/GenBank/DDBJ whole genome shotgun (WGS) entry which is preliminary data.</text>
</comment>
<dbReference type="Proteomes" id="UP000480350">
    <property type="component" value="Unassembled WGS sequence"/>
</dbReference>
<dbReference type="Gene3D" id="1.20.120.520">
    <property type="entry name" value="nmb1532 protein domain like"/>
    <property type="match status" value="1"/>
</dbReference>
<keyword evidence="3" id="KW-1185">Reference proteome</keyword>